<proteinExistence type="predicted"/>
<evidence type="ECO:0000256" key="1">
    <source>
        <dbReference type="SAM" id="MobiDB-lite"/>
    </source>
</evidence>
<dbReference type="EMBL" id="BAAAYV010000016">
    <property type="protein sequence ID" value="GAA3664216.1"/>
    <property type="molecule type" value="Genomic_DNA"/>
</dbReference>
<feature type="region of interest" description="Disordered" evidence="1">
    <location>
        <begin position="22"/>
        <end position="69"/>
    </location>
</feature>
<reference evidence="3" key="1">
    <citation type="journal article" date="2019" name="Int. J. Syst. Evol. Microbiol.">
        <title>The Global Catalogue of Microorganisms (GCM) 10K type strain sequencing project: providing services to taxonomists for standard genome sequencing and annotation.</title>
        <authorList>
            <consortium name="The Broad Institute Genomics Platform"/>
            <consortium name="The Broad Institute Genome Sequencing Center for Infectious Disease"/>
            <person name="Wu L."/>
            <person name="Ma J."/>
        </authorList>
    </citation>
    <scope>NUCLEOTIDE SEQUENCE [LARGE SCALE GENOMIC DNA]</scope>
    <source>
        <strain evidence="3">JCM 16546</strain>
    </source>
</reference>
<comment type="caution">
    <text evidence="2">The sequence shown here is derived from an EMBL/GenBank/DDBJ whole genome shotgun (WGS) entry which is preliminary data.</text>
</comment>
<organism evidence="2 3">
    <name type="scientific">Microbacterium marinilacus</name>
    <dbReference type="NCBI Taxonomy" id="415209"/>
    <lineage>
        <taxon>Bacteria</taxon>
        <taxon>Bacillati</taxon>
        <taxon>Actinomycetota</taxon>
        <taxon>Actinomycetes</taxon>
        <taxon>Micrococcales</taxon>
        <taxon>Microbacteriaceae</taxon>
        <taxon>Microbacterium</taxon>
    </lineage>
</organism>
<feature type="compositionally biased region" description="Basic and acidic residues" evidence="1">
    <location>
        <begin position="28"/>
        <end position="49"/>
    </location>
</feature>
<dbReference type="Proteomes" id="UP001410795">
    <property type="component" value="Unassembled WGS sequence"/>
</dbReference>
<name>A0ABP7BLA7_9MICO</name>
<gene>
    <name evidence="2" type="ORF">GCM10022202_27760</name>
</gene>
<keyword evidence="3" id="KW-1185">Reference proteome</keyword>
<accession>A0ABP7BLA7</accession>
<evidence type="ECO:0000313" key="2">
    <source>
        <dbReference type="EMBL" id="GAA3664216.1"/>
    </source>
</evidence>
<sequence length="91" mass="10376">MLVRRVTGKVRWQCYRPWPDAVGSRAFPPDERPQPLPDAHLEARADPGRMRGNVGNMREIVNSRPTPTPLRIDARVSLVPSREAPDRRGLR</sequence>
<protein>
    <submittedName>
        <fullName evidence="2">Uncharacterized protein</fullName>
    </submittedName>
</protein>
<evidence type="ECO:0000313" key="3">
    <source>
        <dbReference type="Proteomes" id="UP001410795"/>
    </source>
</evidence>